<dbReference type="AlphaFoldDB" id="A0A520S463"/>
<evidence type="ECO:0000313" key="2">
    <source>
        <dbReference type="EMBL" id="RZO77272.1"/>
    </source>
</evidence>
<keyword evidence="1" id="KW-0732">Signal</keyword>
<dbReference type="Proteomes" id="UP000320404">
    <property type="component" value="Unassembled WGS sequence"/>
</dbReference>
<gene>
    <name evidence="2" type="ORF">EVA69_02050</name>
</gene>
<organism evidence="2 3">
    <name type="scientific">OM182 bacterium</name>
    <dbReference type="NCBI Taxonomy" id="2510334"/>
    <lineage>
        <taxon>Bacteria</taxon>
        <taxon>Pseudomonadati</taxon>
        <taxon>Pseudomonadota</taxon>
        <taxon>Gammaproteobacteria</taxon>
        <taxon>OMG group</taxon>
        <taxon>OM182 clade</taxon>
    </lineage>
</organism>
<evidence type="ECO:0000256" key="1">
    <source>
        <dbReference type="SAM" id="SignalP"/>
    </source>
</evidence>
<feature type="signal peptide" evidence="1">
    <location>
        <begin position="1"/>
        <end position="24"/>
    </location>
</feature>
<proteinExistence type="predicted"/>
<feature type="chain" id="PRO_5021914167" evidence="1">
    <location>
        <begin position="25"/>
        <end position="354"/>
    </location>
</feature>
<comment type="caution">
    <text evidence="2">The sequence shown here is derived from an EMBL/GenBank/DDBJ whole genome shotgun (WGS) entry which is preliminary data.</text>
</comment>
<evidence type="ECO:0000313" key="3">
    <source>
        <dbReference type="Proteomes" id="UP000320404"/>
    </source>
</evidence>
<dbReference type="EMBL" id="SHAH01000017">
    <property type="protein sequence ID" value="RZO77272.1"/>
    <property type="molecule type" value="Genomic_DNA"/>
</dbReference>
<sequence length="354" mass="39896">MLKSPQAVCVMVIAHLLLPVSLLAQDYVAPRDEFGYPDLNGVWNFNDSTPFERPTSFGDREFLNEEELAAKFNRLASSQARRSQREQDVAQRVLEVPTDDTGAYNTFWSYYDEPFPNTRTSMIIYPGNGRIPTTQNGVIIQRSPPPSNPCNDGLVVIADRPSRISFGAISCDRPEDFGLASRCLLFPQTTGPYIKANSYNNNVQIVVTRDYVMLYTELGNDPRIVRLDNSPFLDHRIATWTGSSRGRWEGDSLVVETRHFNPNMASIFMRAVAFGSAAEMVLTERFTRVGDGALEYEFTVDDPATFTEQIVGVTHFSRLDAPIYEFACHEGNYALLNMLRGARLEELRAEGYDQ</sequence>
<protein>
    <submittedName>
        <fullName evidence="2">Uncharacterized protein</fullName>
    </submittedName>
</protein>
<reference evidence="2 3" key="1">
    <citation type="submission" date="2019-02" db="EMBL/GenBank/DDBJ databases">
        <title>Prokaryotic population dynamics and viral predation in marine succession experiment using metagenomics: the confinement effect.</title>
        <authorList>
            <person name="Haro-Moreno J.M."/>
            <person name="Rodriguez-Valera F."/>
            <person name="Lopez-Perez M."/>
        </authorList>
    </citation>
    <scope>NUCLEOTIDE SEQUENCE [LARGE SCALE GENOMIC DNA]</scope>
    <source>
        <strain evidence="2">MED-G158</strain>
    </source>
</reference>
<accession>A0A520S463</accession>
<name>A0A520S463_9GAMM</name>